<evidence type="ECO:0000256" key="6">
    <source>
        <dbReference type="SAM" id="MobiDB-lite"/>
    </source>
</evidence>
<evidence type="ECO:0000256" key="4">
    <source>
        <dbReference type="ARBA" id="ARBA00022679"/>
    </source>
</evidence>
<dbReference type="PANTHER" id="PTHR42790">
    <property type="entry name" value="AMINOTRANSFERASE"/>
    <property type="match status" value="1"/>
</dbReference>
<evidence type="ECO:0000256" key="5">
    <source>
        <dbReference type="ARBA" id="ARBA00022898"/>
    </source>
</evidence>
<evidence type="ECO:0000313" key="9">
    <source>
        <dbReference type="Proteomes" id="UP000756346"/>
    </source>
</evidence>
<reference evidence="8" key="1">
    <citation type="journal article" date="2021" name="Nat. Commun.">
        <title>Genetic determinants of endophytism in the Arabidopsis root mycobiome.</title>
        <authorList>
            <person name="Mesny F."/>
            <person name="Miyauchi S."/>
            <person name="Thiergart T."/>
            <person name="Pickel B."/>
            <person name="Atanasova L."/>
            <person name="Karlsson M."/>
            <person name="Huettel B."/>
            <person name="Barry K.W."/>
            <person name="Haridas S."/>
            <person name="Chen C."/>
            <person name="Bauer D."/>
            <person name="Andreopoulos W."/>
            <person name="Pangilinan J."/>
            <person name="LaButti K."/>
            <person name="Riley R."/>
            <person name="Lipzen A."/>
            <person name="Clum A."/>
            <person name="Drula E."/>
            <person name="Henrissat B."/>
            <person name="Kohler A."/>
            <person name="Grigoriev I.V."/>
            <person name="Martin F.M."/>
            <person name="Hacquard S."/>
        </authorList>
    </citation>
    <scope>NUCLEOTIDE SEQUENCE</scope>
    <source>
        <strain evidence="8">MPI-CAGE-CH-0230</strain>
    </source>
</reference>
<dbReference type="EMBL" id="JAGTJQ010000006">
    <property type="protein sequence ID" value="KAH7029873.1"/>
    <property type="molecule type" value="Genomic_DNA"/>
</dbReference>
<name>A0A9P9BMR0_9PEZI</name>
<evidence type="ECO:0000259" key="7">
    <source>
        <dbReference type="Pfam" id="PF00155"/>
    </source>
</evidence>
<proteinExistence type="inferred from homology"/>
<feature type="region of interest" description="Disordered" evidence="6">
    <location>
        <begin position="1"/>
        <end position="26"/>
    </location>
</feature>
<dbReference type="GO" id="GO:0008793">
    <property type="term" value="F:aromatic-amino-acid transaminase activity"/>
    <property type="evidence" value="ECO:0007669"/>
    <property type="project" value="TreeGrafter"/>
</dbReference>
<keyword evidence="9" id="KW-1185">Reference proteome</keyword>
<gene>
    <name evidence="8" type="ORF">B0I36DRAFT_245544</name>
</gene>
<comment type="similarity">
    <text evidence="2">Belongs to the class-I pyridoxal-phosphate-dependent aminotransferase family.</text>
</comment>
<comment type="cofactor">
    <cofactor evidence="1">
        <name>pyridoxal 5'-phosphate</name>
        <dbReference type="ChEBI" id="CHEBI:597326"/>
    </cofactor>
</comment>
<dbReference type="CDD" id="cd00609">
    <property type="entry name" value="AAT_like"/>
    <property type="match status" value="1"/>
</dbReference>
<protein>
    <submittedName>
        <fullName evidence="8">Pyridoxal phosphate-dependent transferase</fullName>
    </submittedName>
</protein>
<dbReference type="RefSeq" id="XP_046012161.1">
    <property type="nucleotide sequence ID" value="XM_046150165.1"/>
</dbReference>
<dbReference type="InterPro" id="IPR015421">
    <property type="entry name" value="PyrdxlP-dep_Trfase_major"/>
</dbReference>
<dbReference type="GO" id="GO:0006571">
    <property type="term" value="P:tyrosine biosynthetic process"/>
    <property type="evidence" value="ECO:0007669"/>
    <property type="project" value="TreeGrafter"/>
</dbReference>
<dbReference type="AlphaFoldDB" id="A0A9P9BMR0"/>
<dbReference type="PANTHER" id="PTHR42790:SF21">
    <property type="entry name" value="AROMATIC_AMINOADIPATE AMINOTRANSFERASE 1"/>
    <property type="match status" value="1"/>
</dbReference>
<dbReference type="InterPro" id="IPR004839">
    <property type="entry name" value="Aminotransferase_I/II_large"/>
</dbReference>
<feature type="domain" description="Aminotransferase class I/classII large" evidence="7">
    <location>
        <begin position="103"/>
        <end position="515"/>
    </location>
</feature>
<keyword evidence="4 8" id="KW-0808">Transferase</keyword>
<keyword evidence="3" id="KW-0032">Aminotransferase</keyword>
<dbReference type="GO" id="GO:0009074">
    <property type="term" value="P:aromatic amino acid family catabolic process"/>
    <property type="evidence" value="ECO:0007669"/>
    <property type="project" value="TreeGrafter"/>
</dbReference>
<comment type="caution">
    <text evidence="8">The sequence shown here is derived from an EMBL/GenBank/DDBJ whole genome shotgun (WGS) entry which is preliminary data.</text>
</comment>
<evidence type="ECO:0000313" key="8">
    <source>
        <dbReference type="EMBL" id="KAH7029873.1"/>
    </source>
</evidence>
<keyword evidence="5" id="KW-0663">Pyridoxal phosphate</keyword>
<feature type="compositionally biased region" description="Basic residues" evidence="6">
    <location>
        <begin position="16"/>
        <end position="26"/>
    </location>
</feature>
<dbReference type="GeneID" id="70179711"/>
<dbReference type="OrthoDB" id="691673at2759"/>
<dbReference type="Proteomes" id="UP000756346">
    <property type="component" value="Unassembled WGS sequence"/>
</dbReference>
<dbReference type="Gene3D" id="3.40.640.10">
    <property type="entry name" value="Type I PLP-dependent aspartate aminotransferase-like (Major domain)"/>
    <property type="match status" value="1"/>
</dbReference>
<accession>A0A9P9BMR0</accession>
<organism evidence="8 9">
    <name type="scientific">Microdochium trichocladiopsis</name>
    <dbReference type="NCBI Taxonomy" id="1682393"/>
    <lineage>
        <taxon>Eukaryota</taxon>
        <taxon>Fungi</taxon>
        <taxon>Dikarya</taxon>
        <taxon>Ascomycota</taxon>
        <taxon>Pezizomycotina</taxon>
        <taxon>Sordariomycetes</taxon>
        <taxon>Xylariomycetidae</taxon>
        <taxon>Xylariales</taxon>
        <taxon>Microdochiaceae</taxon>
        <taxon>Microdochium</taxon>
    </lineage>
</organism>
<dbReference type="GO" id="GO:0047536">
    <property type="term" value="F:2-aminoadipate transaminase activity"/>
    <property type="evidence" value="ECO:0007669"/>
    <property type="project" value="TreeGrafter"/>
</dbReference>
<dbReference type="Pfam" id="PF00155">
    <property type="entry name" value="Aminotran_1_2"/>
    <property type="match status" value="1"/>
</dbReference>
<dbReference type="SUPFAM" id="SSF53383">
    <property type="entry name" value="PLP-dependent transferases"/>
    <property type="match status" value="1"/>
</dbReference>
<dbReference type="GO" id="GO:0030170">
    <property type="term" value="F:pyridoxal phosphate binding"/>
    <property type="evidence" value="ECO:0007669"/>
    <property type="project" value="InterPro"/>
</dbReference>
<evidence type="ECO:0000256" key="3">
    <source>
        <dbReference type="ARBA" id="ARBA00022576"/>
    </source>
</evidence>
<dbReference type="InterPro" id="IPR015424">
    <property type="entry name" value="PyrdxlP-dep_Trfase"/>
</dbReference>
<sequence length="526" mass="58658">MGSVSHHRQSIDLSHHINRKSKSRHPSPLKEIVRFMGVEGMVSLAGGLPHQSLFPIEQATIQTLPPVPSLSAAGEIQRSADDVVSMTLGRGSTPGDLDLSSFLQYGNGAGNKHLLEIVRTITDRVHAPPCQDYEVLLNAGNTNAWAKVVDLLCEDGDMVLVEEYTYPSAQAYSTPLGVKAVAVPSDANGIRADKLREVLTQWDETERGSRRPRILYMVTVGSNPTGVTISAQRSKEIYDVCVEFDIIIVEDDPYYFLQYSSFKPETSHIIEPKLATDDFLQSLAPSILSIDTQGRVIRLESFSKTIFPGLRLGYFVANPVFIERLHRAAEVDTQDPAGLSQAFALALLQKWGIDGYLDWMQTLRTQYRVRRDWLLAAFCQSFDAVLPAAESPLPDAQGSVVCLRKADGQLVPVFSFVDPTAGMFVWTKFYFGGVPRFAELAKDEKASADPERAFENELWMAWVQELVLLTAGSYYHPWQGKDKVTTKERGAQPETANFRFSFATPSKEQIELGVERMKKVVCKYWL</sequence>
<dbReference type="GO" id="GO:0019878">
    <property type="term" value="P:lysine biosynthetic process via aminoadipic acid"/>
    <property type="evidence" value="ECO:0007669"/>
    <property type="project" value="TreeGrafter"/>
</dbReference>
<evidence type="ECO:0000256" key="2">
    <source>
        <dbReference type="ARBA" id="ARBA00007441"/>
    </source>
</evidence>
<evidence type="ECO:0000256" key="1">
    <source>
        <dbReference type="ARBA" id="ARBA00001933"/>
    </source>
</evidence>
<dbReference type="InterPro" id="IPR050859">
    <property type="entry name" value="Class-I_PLP-dep_aminotransf"/>
</dbReference>